<gene>
    <name evidence="6" type="ORF">C7C46_14400</name>
</gene>
<feature type="region of interest" description="Disordered" evidence="4">
    <location>
        <begin position="1"/>
        <end position="93"/>
    </location>
</feature>
<dbReference type="OrthoDB" id="9799345at2"/>
<evidence type="ECO:0000313" key="6">
    <source>
        <dbReference type="EMBL" id="PYC79541.1"/>
    </source>
</evidence>
<dbReference type="PROSITE" id="PS00041">
    <property type="entry name" value="HTH_ARAC_FAMILY_1"/>
    <property type="match status" value="1"/>
</dbReference>
<dbReference type="Gene3D" id="1.10.10.60">
    <property type="entry name" value="Homeodomain-like"/>
    <property type="match status" value="1"/>
</dbReference>
<feature type="compositionally biased region" description="Basic and acidic residues" evidence="4">
    <location>
        <begin position="29"/>
        <end position="39"/>
    </location>
</feature>
<reference evidence="6 7" key="1">
    <citation type="submission" date="2018-03" db="EMBL/GenBank/DDBJ databases">
        <title>Bioinformatic expansion and discovery of thiopeptide antibiotics.</title>
        <authorList>
            <person name="Schwalen C.J."/>
            <person name="Hudson G.A."/>
            <person name="Mitchell D.A."/>
        </authorList>
    </citation>
    <scope>NUCLEOTIDE SEQUENCE [LARGE SCALE GENOMIC DNA]</scope>
    <source>
        <strain evidence="6 7">ATCC 21389</strain>
    </source>
</reference>
<keyword evidence="7" id="KW-1185">Reference proteome</keyword>
<keyword evidence="3" id="KW-0804">Transcription</keyword>
<dbReference type="InterPro" id="IPR018062">
    <property type="entry name" value="HTH_AraC-typ_CS"/>
</dbReference>
<organism evidence="6 7">
    <name type="scientific">Streptomyces tateyamensis</name>
    <dbReference type="NCBI Taxonomy" id="565073"/>
    <lineage>
        <taxon>Bacteria</taxon>
        <taxon>Bacillati</taxon>
        <taxon>Actinomycetota</taxon>
        <taxon>Actinomycetes</taxon>
        <taxon>Kitasatosporales</taxon>
        <taxon>Streptomycetaceae</taxon>
        <taxon>Streptomyces</taxon>
    </lineage>
</organism>
<sequence length="203" mass="21676">MAATSSGTSADRVAPRSRTAPGSSGVRSAEARPTAHSDTPDACGPRPPGRGPGAGSLLPGSAFAGTTLRTRRTPHRRRPPSPPRKVTVQPDPRPAAFIQRNLHDPELSPSAIAGAHHISVSYLHRLFTQESQGETVAAWIRRQRLEKARRDLADPALCTLPVHAVAARWGIPRAADFSRGFRAAYGLSPTEHRQRALSGGESE</sequence>
<evidence type="ECO:0000256" key="4">
    <source>
        <dbReference type="SAM" id="MobiDB-lite"/>
    </source>
</evidence>
<dbReference type="SMART" id="SM00342">
    <property type="entry name" value="HTH_ARAC"/>
    <property type="match status" value="1"/>
</dbReference>
<proteinExistence type="predicted"/>
<evidence type="ECO:0000259" key="5">
    <source>
        <dbReference type="PROSITE" id="PS01124"/>
    </source>
</evidence>
<name>A0A2V4N5L8_9ACTN</name>
<protein>
    <recommendedName>
        <fullName evidence="5">HTH araC/xylS-type domain-containing protein</fullName>
    </recommendedName>
</protein>
<keyword evidence="1" id="KW-0805">Transcription regulation</keyword>
<feature type="compositionally biased region" description="Low complexity" evidence="4">
    <location>
        <begin position="55"/>
        <end position="68"/>
    </location>
</feature>
<dbReference type="PANTHER" id="PTHR43280:SF31">
    <property type="entry name" value="TRANSCRIPTIONAL REGULATORY PROTEIN"/>
    <property type="match status" value="1"/>
</dbReference>
<evidence type="ECO:0000256" key="3">
    <source>
        <dbReference type="ARBA" id="ARBA00023163"/>
    </source>
</evidence>
<dbReference type="SUPFAM" id="SSF46689">
    <property type="entry name" value="Homeodomain-like"/>
    <property type="match status" value="1"/>
</dbReference>
<accession>A0A2V4N5L8</accession>
<evidence type="ECO:0000313" key="7">
    <source>
        <dbReference type="Proteomes" id="UP000248039"/>
    </source>
</evidence>
<keyword evidence="2" id="KW-0238">DNA-binding</keyword>
<dbReference type="EMBL" id="PYBW01000043">
    <property type="protein sequence ID" value="PYC79541.1"/>
    <property type="molecule type" value="Genomic_DNA"/>
</dbReference>
<evidence type="ECO:0000256" key="1">
    <source>
        <dbReference type="ARBA" id="ARBA00023015"/>
    </source>
</evidence>
<evidence type="ECO:0000256" key="2">
    <source>
        <dbReference type="ARBA" id="ARBA00023125"/>
    </source>
</evidence>
<dbReference type="PROSITE" id="PS01124">
    <property type="entry name" value="HTH_ARAC_FAMILY_2"/>
    <property type="match status" value="1"/>
</dbReference>
<feature type="compositionally biased region" description="Basic residues" evidence="4">
    <location>
        <begin position="69"/>
        <end position="79"/>
    </location>
</feature>
<comment type="caution">
    <text evidence="6">The sequence shown here is derived from an EMBL/GenBank/DDBJ whole genome shotgun (WGS) entry which is preliminary data.</text>
</comment>
<feature type="domain" description="HTH araC/xylS-type" evidence="5">
    <location>
        <begin position="92"/>
        <end position="195"/>
    </location>
</feature>
<dbReference type="PANTHER" id="PTHR43280">
    <property type="entry name" value="ARAC-FAMILY TRANSCRIPTIONAL REGULATOR"/>
    <property type="match status" value="1"/>
</dbReference>
<dbReference type="GO" id="GO:0043565">
    <property type="term" value="F:sequence-specific DNA binding"/>
    <property type="evidence" value="ECO:0007669"/>
    <property type="project" value="InterPro"/>
</dbReference>
<dbReference type="InterPro" id="IPR018060">
    <property type="entry name" value="HTH_AraC"/>
</dbReference>
<dbReference type="AlphaFoldDB" id="A0A2V4N5L8"/>
<dbReference type="Pfam" id="PF12833">
    <property type="entry name" value="HTH_18"/>
    <property type="match status" value="1"/>
</dbReference>
<dbReference type="InterPro" id="IPR009057">
    <property type="entry name" value="Homeodomain-like_sf"/>
</dbReference>
<dbReference type="GO" id="GO:0003700">
    <property type="term" value="F:DNA-binding transcription factor activity"/>
    <property type="evidence" value="ECO:0007669"/>
    <property type="project" value="InterPro"/>
</dbReference>
<dbReference type="Proteomes" id="UP000248039">
    <property type="component" value="Unassembled WGS sequence"/>
</dbReference>